<feature type="region of interest" description="Disordered" evidence="1">
    <location>
        <begin position="1"/>
        <end position="148"/>
    </location>
</feature>
<feature type="compositionally biased region" description="Basic and acidic residues" evidence="1">
    <location>
        <begin position="111"/>
        <end position="120"/>
    </location>
</feature>
<evidence type="ECO:0000256" key="1">
    <source>
        <dbReference type="SAM" id="MobiDB-lite"/>
    </source>
</evidence>
<organism evidence="2">
    <name type="scientific">Brassica napus</name>
    <name type="common">Rape</name>
    <dbReference type="NCBI Taxonomy" id="3708"/>
    <lineage>
        <taxon>Eukaryota</taxon>
        <taxon>Viridiplantae</taxon>
        <taxon>Streptophyta</taxon>
        <taxon>Embryophyta</taxon>
        <taxon>Tracheophyta</taxon>
        <taxon>Spermatophyta</taxon>
        <taxon>Magnoliopsida</taxon>
        <taxon>eudicotyledons</taxon>
        <taxon>Gunneridae</taxon>
        <taxon>Pentapetalae</taxon>
        <taxon>rosids</taxon>
        <taxon>malvids</taxon>
        <taxon>Brassicales</taxon>
        <taxon>Brassicaceae</taxon>
        <taxon>Brassiceae</taxon>
        <taxon>Brassica</taxon>
    </lineage>
</organism>
<feature type="compositionally biased region" description="Basic and acidic residues" evidence="1">
    <location>
        <begin position="71"/>
        <end position="84"/>
    </location>
</feature>
<gene>
    <name evidence="2" type="ORF">DARMORV10_A06P44370.1</name>
</gene>
<feature type="compositionally biased region" description="Polar residues" evidence="1">
    <location>
        <begin position="12"/>
        <end position="24"/>
    </location>
</feature>
<dbReference type="Proteomes" id="UP001295469">
    <property type="component" value="Chromosome A06"/>
</dbReference>
<sequence length="148" mass="16861">MTPKRRRLHAPQNRNLYTCRLTASNRHRQEKRNQSRALTEEPSKSELNGSKTPPTPRRQGGGYRVDTTVPHQRDLSDLCRESQTKTHAPRAPARSKSKQRGLTYRRRRLRRGEAKGKQVEEGGGTAGNGKGPKPEENEFAGETFFERV</sequence>
<feature type="compositionally biased region" description="Basic residues" evidence="1">
    <location>
        <begin position="93"/>
        <end position="110"/>
    </location>
</feature>
<dbReference type="EMBL" id="HG994360">
    <property type="protein sequence ID" value="CAF2090817.1"/>
    <property type="molecule type" value="Genomic_DNA"/>
</dbReference>
<dbReference type="AlphaFoldDB" id="A0A816SXM5"/>
<accession>A0A816SXM5</accession>
<reference evidence="2" key="1">
    <citation type="submission" date="2021-01" db="EMBL/GenBank/DDBJ databases">
        <authorList>
            <consortium name="Genoscope - CEA"/>
            <person name="William W."/>
        </authorList>
    </citation>
    <scope>NUCLEOTIDE SEQUENCE</scope>
</reference>
<feature type="compositionally biased region" description="Gly residues" evidence="1">
    <location>
        <begin position="121"/>
        <end position="130"/>
    </location>
</feature>
<name>A0A816SXM5_BRANA</name>
<proteinExistence type="predicted"/>
<protein>
    <submittedName>
        <fullName evidence="2">(rape) hypothetical protein</fullName>
    </submittedName>
</protein>
<evidence type="ECO:0000313" key="2">
    <source>
        <dbReference type="EMBL" id="CAF2090817.1"/>
    </source>
</evidence>